<dbReference type="Gene3D" id="4.10.240.10">
    <property type="entry name" value="Zn(2)-C6 fungal-type DNA-binding domain"/>
    <property type="match status" value="1"/>
</dbReference>
<dbReference type="InterPro" id="IPR050815">
    <property type="entry name" value="TF_fung"/>
</dbReference>
<gene>
    <name evidence="8" type="ORF">SISSUDRAFT_1061605</name>
</gene>
<dbReference type="PANTHER" id="PTHR47338">
    <property type="entry name" value="ZN(II)2CYS6 TRANSCRIPTION FACTOR (EUROFUNG)-RELATED"/>
    <property type="match status" value="1"/>
</dbReference>
<dbReference type="Pfam" id="PF04082">
    <property type="entry name" value="Fungal_trans"/>
    <property type="match status" value="1"/>
</dbReference>
<feature type="region of interest" description="Disordered" evidence="6">
    <location>
        <begin position="1"/>
        <end position="52"/>
    </location>
</feature>
<dbReference type="CDD" id="cd12148">
    <property type="entry name" value="fungal_TF_MHR"/>
    <property type="match status" value="1"/>
</dbReference>
<keyword evidence="2" id="KW-0479">Metal-binding</keyword>
<dbReference type="CDD" id="cd00067">
    <property type="entry name" value="GAL4"/>
    <property type="match status" value="1"/>
</dbReference>
<sequence length="656" mass="72339">MDSTTSPPSPPDSNTTPFNPSMIATQMPSSAGPGYTPYPCNSKKSNWRPAGPSCRSCRDMKVKCDRARPYCGACQRACREDGCQYDDGVHRSRHQILEDRLQELQAQVAQLENTPPSSPQSSIGSSISSPTQSWRSSRSPDTSLGSSRAGSFSSFETRMSGSVHPHRSAMPSMRTGSIPPPRSLSSVYPSLDSPLHPGFWEQLKQTFLHHLTQLTPITGLSNTFESHSLVLRTAGYLLGADFQRASPFIEKLIPSATQALNQALTGPEDTVDVIKTCYLLALHSYINGNVLEGMYHAAAAVSLCLQCRLHQIDWPEDDREGVATGTSRSHELWSHPTVGTPVLPPAPTQSERERRIRVFWQVFYMDRCWSVALGTSVLFTNGNSSNQMANLDMEITTPWPGQGFEEVVPGRLADTITRLCSAADEPVPNNIEALLAQAAALFRRASVLSIEATTISPGTVLPDEYWIRYSALERALELFASRLPSISSVSSKEADTRLVSAHTFLHATSINLFSPFVSMDENTRGRSLTEARAVLEIIRSLEPRQYDILDPLMGTLWLSTAGVFINEIAAVQKSASFYDLESLDILNAEYQIVLDAMQKLGRIFPIVGASVCLLFHARLNPYITPPDTLRQRAVQYHQSSSPAMQQDWSQLMNLES</sequence>
<name>A0A166DTX2_9AGAM</name>
<evidence type="ECO:0000259" key="7">
    <source>
        <dbReference type="PROSITE" id="PS50048"/>
    </source>
</evidence>
<organism evidence="8 9">
    <name type="scientific">Sistotremastrum suecicum HHB10207 ss-3</name>
    <dbReference type="NCBI Taxonomy" id="1314776"/>
    <lineage>
        <taxon>Eukaryota</taxon>
        <taxon>Fungi</taxon>
        <taxon>Dikarya</taxon>
        <taxon>Basidiomycota</taxon>
        <taxon>Agaricomycotina</taxon>
        <taxon>Agaricomycetes</taxon>
        <taxon>Sistotremastrales</taxon>
        <taxon>Sistotremastraceae</taxon>
        <taxon>Sistotremastrum</taxon>
    </lineage>
</organism>
<dbReference type="PROSITE" id="PS50048">
    <property type="entry name" value="ZN2_CY6_FUNGAL_2"/>
    <property type="match status" value="1"/>
</dbReference>
<dbReference type="InterPro" id="IPR007219">
    <property type="entry name" value="XnlR_reg_dom"/>
</dbReference>
<dbReference type="EMBL" id="KV428055">
    <property type="protein sequence ID" value="KZT38886.1"/>
    <property type="molecule type" value="Genomic_DNA"/>
</dbReference>
<proteinExistence type="predicted"/>
<dbReference type="PROSITE" id="PS00463">
    <property type="entry name" value="ZN2_CY6_FUNGAL_1"/>
    <property type="match status" value="1"/>
</dbReference>
<evidence type="ECO:0000256" key="6">
    <source>
        <dbReference type="SAM" id="MobiDB-lite"/>
    </source>
</evidence>
<feature type="domain" description="Zn(2)-C6 fungal-type" evidence="7">
    <location>
        <begin position="53"/>
        <end position="85"/>
    </location>
</feature>
<evidence type="ECO:0000256" key="3">
    <source>
        <dbReference type="ARBA" id="ARBA00023015"/>
    </source>
</evidence>
<keyword evidence="9" id="KW-1185">Reference proteome</keyword>
<protein>
    <recommendedName>
        <fullName evidence="7">Zn(2)-C6 fungal-type domain-containing protein</fullName>
    </recommendedName>
</protein>
<evidence type="ECO:0000256" key="2">
    <source>
        <dbReference type="ARBA" id="ARBA00022723"/>
    </source>
</evidence>
<feature type="region of interest" description="Disordered" evidence="6">
    <location>
        <begin position="328"/>
        <end position="347"/>
    </location>
</feature>
<dbReference type="GO" id="GO:0006351">
    <property type="term" value="P:DNA-templated transcription"/>
    <property type="evidence" value="ECO:0007669"/>
    <property type="project" value="InterPro"/>
</dbReference>
<comment type="subcellular location">
    <subcellularLocation>
        <location evidence="1">Nucleus</location>
    </subcellularLocation>
</comment>
<evidence type="ECO:0000313" key="9">
    <source>
        <dbReference type="Proteomes" id="UP000076798"/>
    </source>
</evidence>
<dbReference type="InterPro" id="IPR036864">
    <property type="entry name" value="Zn2-C6_fun-type_DNA-bd_sf"/>
</dbReference>
<dbReference type="GO" id="GO:0005634">
    <property type="term" value="C:nucleus"/>
    <property type="evidence" value="ECO:0007669"/>
    <property type="project" value="UniProtKB-SubCell"/>
</dbReference>
<dbReference type="GO" id="GO:0003677">
    <property type="term" value="F:DNA binding"/>
    <property type="evidence" value="ECO:0007669"/>
    <property type="project" value="InterPro"/>
</dbReference>
<dbReference type="AlphaFoldDB" id="A0A166DTX2"/>
<evidence type="ECO:0000256" key="1">
    <source>
        <dbReference type="ARBA" id="ARBA00004123"/>
    </source>
</evidence>
<dbReference type="GO" id="GO:0000981">
    <property type="term" value="F:DNA-binding transcription factor activity, RNA polymerase II-specific"/>
    <property type="evidence" value="ECO:0007669"/>
    <property type="project" value="InterPro"/>
</dbReference>
<feature type="region of interest" description="Disordered" evidence="6">
    <location>
        <begin position="110"/>
        <end position="181"/>
    </location>
</feature>
<keyword evidence="5" id="KW-0539">Nucleus</keyword>
<keyword evidence="3" id="KW-0805">Transcription regulation</keyword>
<keyword evidence="4" id="KW-0804">Transcription</keyword>
<reference evidence="8 9" key="1">
    <citation type="journal article" date="2016" name="Mol. Biol. Evol.">
        <title>Comparative Genomics of Early-Diverging Mushroom-Forming Fungi Provides Insights into the Origins of Lignocellulose Decay Capabilities.</title>
        <authorList>
            <person name="Nagy L.G."/>
            <person name="Riley R."/>
            <person name="Tritt A."/>
            <person name="Adam C."/>
            <person name="Daum C."/>
            <person name="Floudas D."/>
            <person name="Sun H."/>
            <person name="Yadav J.S."/>
            <person name="Pangilinan J."/>
            <person name="Larsson K.H."/>
            <person name="Matsuura K."/>
            <person name="Barry K."/>
            <person name="Labutti K."/>
            <person name="Kuo R."/>
            <person name="Ohm R.A."/>
            <person name="Bhattacharya S.S."/>
            <person name="Shirouzu T."/>
            <person name="Yoshinaga Y."/>
            <person name="Martin F.M."/>
            <person name="Grigoriev I.V."/>
            <person name="Hibbett D.S."/>
        </authorList>
    </citation>
    <scope>NUCLEOTIDE SEQUENCE [LARGE SCALE GENOMIC DNA]</scope>
    <source>
        <strain evidence="8 9">HHB10207 ss-3</strain>
    </source>
</reference>
<evidence type="ECO:0000256" key="5">
    <source>
        <dbReference type="ARBA" id="ARBA00023242"/>
    </source>
</evidence>
<dbReference type="STRING" id="1314776.A0A166DTX2"/>
<feature type="compositionally biased region" description="Low complexity" evidence="6">
    <location>
        <begin position="1"/>
        <end position="21"/>
    </location>
</feature>
<dbReference type="OrthoDB" id="2309723at2759"/>
<dbReference type="PANTHER" id="PTHR47338:SF29">
    <property type="entry name" value="ZN(2)-C6 FUNGAL-TYPE DOMAIN-CONTAINING PROTEIN"/>
    <property type="match status" value="1"/>
</dbReference>
<dbReference type="SUPFAM" id="SSF57701">
    <property type="entry name" value="Zn2/Cys6 DNA-binding domain"/>
    <property type="match status" value="1"/>
</dbReference>
<dbReference type="GO" id="GO:0008270">
    <property type="term" value="F:zinc ion binding"/>
    <property type="evidence" value="ECO:0007669"/>
    <property type="project" value="InterPro"/>
</dbReference>
<feature type="compositionally biased region" description="Low complexity" evidence="6">
    <location>
        <begin position="110"/>
        <end position="155"/>
    </location>
</feature>
<dbReference type="InterPro" id="IPR001138">
    <property type="entry name" value="Zn2Cys6_DnaBD"/>
</dbReference>
<accession>A0A166DTX2</accession>
<dbReference type="Proteomes" id="UP000076798">
    <property type="component" value="Unassembled WGS sequence"/>
</dbReference>
<evidence type="ECO:0000256" key="4">
    <source>
        <dbReference type="ARBA" id="ARBA00023163"/>
    </source>
</evidence>
<evidence type="ECO:0000313" key="8">
    <source>
        <dbReference type="EMBL" id="KZT38886.1"/>
    </source>
</evidence>